<evidence type="ECO:0000313" key="4">
    <source>
        <dbReference type="EMBL" id="MFC1436036.1"/>
    </source>
</evidence>
<sequence length="696" mass="75024">MSARRPAAQRTTATKSTTARPRPATAPTETPDALLEAARTEAEQLRTAAQALHSEAVREAEEMSTQARQDLEEATEKADRLRAEAAAEADRLRTEVQQDLADATEKAERLRAEAVAEADRLLESARLQAERLQALTQEQITAAEQTVARTRAIVDGELAAVEQTVERRREAAASVADHAQRDAEQTLAAARDRGQQAIEQARVEGARLVEDAEARRDALLEEAATEAEQQREQARQLVQDAEVKADEVREQAAQFWEEAEQAAREAREQAQRLQSEAAERMRQASEQAAGELTAWQHEARKDLAELDRQARAARGKAEAEGNRIVAQADADAAAATAKAATEVRELKAQVEQLRVEEGKFLAAQAQRKDSRGAKVSEFVWKRLAPAVALAAAIGMTATGEFALAALVGVPVYLAWLLPTCVDVWAMSAMRAKRGKEVASSLATMITANATYHVAAAHLLGMAQSANGVWHPQWELIVLVACIAPIVVWRVHALIDADDHPVPKAAAPATAPVREPGPAASAAPVAAPREAERGEREASVYALAGVDPVALTGAQPAPPVALTERPSGGERAQNPALTATASTRSPVSGGERAVSPRGERAHLPEQVTTHERASAERAQGRSVSADPALTERRMKVVSALYPELERRPEWKEISAALMAAKLTETPMTRPSAQRLRDRVEERWPALKQPAALNAGSN</sequence>
<feature type="compositionally biased region" description="Basic and acidic residues" evidence="2">
    <location>
        <begin position="673"/>
        <end position="683"/>
    </location>
</feature>
<feature type="compositionally biased region" description="Low complexity" evidence="2">
    <location>
        <begin position="502"/>
        <end position="527"/>
    </location>
</feature>
<gene>
    <name evidence="4" type="ORF">ACEZDB_35925</name>
</gene>
<feature type="compositionally biased region" description="Basic and acidic residues" evidence="2">
    <location>
        <begin position="596"/>
        <end position="618"/>
    </location>
</feature>
<feature type="transmembrane region" description="Helical" evidence="3">
    <location>
        <begin position="475"/>
        <end position="494"/>
    </location>
</feature>
<keyword evidence="1" id="KW-0175">Coiled coil</keyword>
<name>A0ABV6XCT9_9ACTN</name>
<keyword evidence="3" id="KW-0472">Membrane</keyword>
<dbReference type="Proteomes" id="UP001592530">
    <property type="component" value="Unassembled WGS sequence"/>
</dbReference>
<protein>
    <submittedName>
        <fullName evidence="4">Uncharacterized protein</fullName>
    </submittedName>
</protein>
<feature type="transmembrane region" description="Helical" evidence="3">
    <location>
        <begin position="401"/>
        <end position="425"/>
    </location>
</feature>
<keyword evidence="3" id="KW-1133">Transmembrane helix</keyword>
<comment type="caution">
    <text evidence="4">The sequence shown here is derived from an EMBL/GenBank/DDBJ whole genome shotgun (WGS) entry which is preliminary data.</text>
</comment>
<evidence type="ECO:0000256" key="2">
    <source>
        <dbReference type="SAM" id="MobiDB-lite"/>
    </source>
</evidence>
<feature type="region of interest" description="Disordered" evidence="2">
    <location>
        <begin position="502"/>
        <end position="532"/>
    </location>
</feature>
<evidence type="ECO:0000256" key="1">
    <source>
        <dbReference type="SAM" id="Coils"/>
    </source>
</evidence>
<feature type="region of interest" description="Disordered" evidence="2">
    <location>
        <begin position="1"/>
        <end position="32"/>
    </location>
</feature>
<feature type="region of interest" description="Disordered" evidence="2">
    <location>
        <begin position="55"/>
        <end position="92"/>
    </location>
</feature>
<accession>A0ABV6XCT9</accession>
<proteinExistence type="predicted"/>
<feature type="compositionally biased region" description="Polar residues" evidence="2">
    <location>
        <begin position="574"/>
        <end position="585"/>
    </location>
</feature>
<dbReference type="EMBL" id="JBHEZY010000024">
    <property type="protein sequence ID" value="MFC1436036.1"/>
    <property type="molecule type" value="Genomic_DNA"/>
</dbReference>
<feature type="region of interest" description="Disordered" evidence="2">
    <location>
        <begin position="663"/>
        <end position="696"/>
    </location>
</feature>
<organism evidence="4 5">
    <name type="scientific">Streptacidiphilus alkalitolerans</name>
    <dbReference type="NCBI Taxonomy" id="3342712"/>
    <lineage>
        <taxon>Bacteria</taxon>
        <taxon>Bacillati</taxon>
        <taxon>Actinomycetota</taxon>
        <taxon>Actinomycetes</taxon>
        <taxon>Kitasatosporales</taxon>
        <taxon>Streptomycetaceae</taxon>
        <taxon>Streptacidiphilus</taxon>
    </lineage>
</organism>
<feature type="transmembrane region" description="Helical" evidence="3">
    <location>
        <begin position="437"/>
        <end position="455"/>
    </location>
</feature>
<keyword evidence="3" id="KW-0812">Transmembrane</keyword>
<feature type="compositionally biased region" description="Basic and acidic residues" evidence="2">
    <location>
        <begin position="69"/>
        <end position="92"/>
    </location>
</feature>
<feature type="coiled-coil region" evidence="1">
    <location>
        <begin position="209"/>
        <end position="356"/>
    </location>
</feature>
<evidence type="ECO:0000313" key="5">
    <source>
        <dbReference type="Proteomes" id="UP001592530"/>
    </source>
</evidence>
<dbReference type="RefSeq" id="WP_380559457.1">
    <property type="nucleotide sequence ID" value="NZ_JBHEZY010000024.1"/>
</dbReference>
<reference evidence="4 5" key="1">
    <citation type="submission" date="2024-09" db="EMBL/GenBank/DDBJ databases">
        <authorList>
            <person name="Lee S.D."/>
        </authorList>
    </citation>
    <scope>NUCLEOTIDE SEQUENCE [LARGE SCALE GENOMIC DNA]</scope>
    <source>
        <strain evidence="4 5">N1-3</strain>
    </source>
</reference>
<feature type="region of interest" description="Disordered" evidence="2">
    <location>
        <begin position="551"/>
        <end position="624"/>
    </location>
</feature>
<evidence type="ECO:0000256" key="3">
    <source>
        <dbReference type="SAM" id="Phobius"/>
    </source>
</evidence>